<dbReference type="Pfam" id="PF00211">
    <property type="entry name" value="Guanylate_cyc"/>
    <property type="match status" value="1"/>
</dbReference>
<feature type="domain" description="Guanylate cyclase" evidence="2">
    <location>
        <begin position="19"/>
        <end position="145"/>
    </location>
</feature>
<keyword evidence="4" id="KW-1185">Reference proteome</keyword>
<dbReference type="Gene3D" id="2.40.50.140">
    <property type="entry name" value="Nucleic acid-binding proteins"/>
    <property type="match status" value="1"/>
</dbReference>
<sequence>MTTQLRDSFADPQSREDRSVVFIDQVGSTAMKEQQPEAGWLPSLGFLYDTVTTIAFRSNPDAEIKYLGDGIMISFDGDRATEAVNMAIQVQEAINDANQGRTGGKGAVDFNCSVGVGTGPIVAFLTPTGGRDYVGMVADKARRLCDAASPKGILIDRATAAAANMTRIASRVGTALGRTPEQYQGDIQRIPLKGFDQPVDYYEVFWDQQLHGLKSEGVTSTADRMRPVAAPVVSPQLTVVRPAGKPGVPEERHVGEVTCWKPEANFGFIRDQRTGEDFYFRGSHMVYPEDAAESLAVGSRAAFVAAGHADNNRKRFAVGILVVGDYAEGTLRLPEGKAHGWLRVTDELGNSHHVFTPRAAVQRYAPGTLLSFKVGSNEKGGVAEEIEPPETQAAA</sequence>
<dbReference type="InterPro" id="IPR012340">
    <property type="entry name" value="NA-bd_OB-fold"/>
</dbReference>
<dbReference type="InterPro" id="IPR029787">
    <property type="entry name" value="Nucleotide_cyclase"/>
</dbReference>
<dbReference type="CDD" id="cd07302">
    <property type="entry name" value="CHD"/>
    <property type="match status" value="1"/>
</dbReference>
<comment type="similarity">
    <text evidence="1">Belongs to the adenylyl cyclase class-3 family.</text>
</comment>
<dbReference type="PANTHER" id="PTHR43081">
    <property type="entry name" value="ADENYLATE CYCLASE, TERMINAL-DIFFERENTIATION SPECIFIC-RELATED"/>
    <property type="match status" value="1"/>
</dbReference>
<evidence type="ECO:0000256" key="1">
    <source>
        <dbReference type="ARBA" id="ARBA00005381"/>
    </source>
</evidence>
<accession>A0ABY5Z2E0</accession>
<gene>
    <name evidence="3" type="ORF">Drose_34885</name>
</gene>
<dbReference type="EMBL" id="CP073721">
    <property type="protein sequence ID" value="UWZ36186.1"/>
    <property type="molecule type" value="Genomic_DNA"/>
</dbReference>
<dbReference type="InterPro" id="IPR050697">
    <property type="entry name" value="Adenylyl/Guanylyl_Cyclase_3/4"/>
</dbReference>
<dbReference type="Gene3D" id="3.30.70.1230">
    <property type="entry name" value="Nucleotide cyclase"/>
    <property type="match status" value="1"/>
</dbReference>
<dbReference type="Proteomes" id="UP001058271">
    <property type="component" value="Chromosome"/>
</dbReference>
<dbReference type="RefSeq" id="WP_260725509.1">
    <property type="nucleotide sequence ID" value="NZ_BAAABS010000059.1"/>
</dbReference>
<dbReference type="SUPFAM" id="SSF55073">
    <property type="entry name" value="Nucleotide cyclase"/>
    <property type="match status" value="1"/>
</dbReference>
<organism evidence="3 4">
    <name type="scientific">Dactylosporangium roseum</name>
    <dbReference type="NCBI Taxonomy" id="47989"/>
    <lineage>
        <taxon>Bacteria</taxon>
        <taxon>Bacillati</taxon>
        <taxon>Actinomycetota</taxon>
        <taxon>Actinomycetes</taxon>
        <taxon>Micromonosporales</taxon>
        <taxon>Micromonosporaceae</taxon>
        <taxon>Dactylosporangium</taxon>
    </lineage>
</organism>
<evidence type="ECO:0000313" key="3">
    <source>
        <dbReference type="EMBL" id="UWZ36186.1"/>
    </source>
</evidence>
<dbReference type="PROSITE" id="PS50125">
    <property type="entry name" value="GUANYLATE_CYCLASE_2"/>
    <property type="match status" value="1"/>
</dbReference>
<reference evidence="3" key="1">
    <citation type="submission" date="2021-04" db="EMBL/GenBank/DDBJ databases">
        <title>Biosynthetic gene clusters of Dactylosporangioum roseum.</title>
        <authorList>
            <person name="Hartkoorn R.C."/>
            <person name="Beaudoing E."/>
            <person name="Hot D."/>
            <person name="Moureu S."/>
        </authorList>
    </citation>
    <scope>NUCLEOTIDE SEQUENCE</scope>
    <source>
        <strain evidence="3">NRRL B-16295</strain>
    </source>
</reference>
<dbReference type="PANTHER" id="PTHR43081:SF1">
    <property type="entry name" value="ADENYLATE CYCLASE, TERMINAL-DIFFERENTIATION SPECIFIC"/>
    <property type="match status" value="1"/>
</dbReference>
<protein>
    <submittedName>
        <fullName evidence="3">Adenylate/guanylate cyclase domain-containing protein</fullName>
    </submittedName>
</protein>
<name>A0ABY5Z2E0_9ACTN</name>
<dbReference type="SUPFAM" id="SSF50249">
    <property type="entry name" value="Nucleic acid-binding proteins"/>
    <property type="match status" value="1"/>
</dbReference>
<evidence type="ECO:0000259" key="2">
    <source>
        <dbReference type="PROSITE" id="PS50125"/>
    </source>
</evidence>
<dbReference type="InterPro" id="IPR001054">
    <property type="entry name" value="A/G_cyclase"/>
</dbReference>
<proteinExistence type="inferred from homology"/>
<evidence type="ECO:0000313" key="4">
    <source>
        <dbReference type="Proteomes" id="UP001058271"/>
    </source>
</evidence>